<dbReference type="PRINTS" id="PR00260">
    <property type="entry name" value="CHEMTRNSDUCR"/>
</dbReference>
<feature type="coiled-coil region" evidence="4">
    <location>
        <begin position="388"/>
        <end position="446"/>
    </location>
</feature>
<dbReference type="SUPFAM" id="SSF58104">
    <property type="entry name" value="Methyl-accepting chemotaxis protein (MCP) signaling domain"/>
    <property type="match status" value="1"/>
</dbReference>
<evidence type="ECO:0000256" key="2">
    <source>
        <dbReference type="ARBA" id="ARBA00029447"/>
    </source>
</evidence>
<dbReference type="RefSeq" id="WP_275633682.1">
    <property type="nucleotide sequence ID" value="NZ_JARGYD010000006.1"/>
</dbReference>
<dbReference type="InterPro" id="IPR004090">
    <property type="entry name" value="Chemotax_Me-accpt_rcpt"/>
</dbReference>
<feature type="transmembrane region" description="Helical" evidence="6">
    <location>
        <begin position="314"/>
        <end position="338"/>
    </location>
</feature>
<evidence type="ECO:0000313" key="9">
    <source>
        <dbReference type="EMBL" id="MFC3144618.1"/>
    </source>
</evidence>
<proteinExistence type="inferred from homology"/>
<dbReference type="Gene3D" id="1.20.120.1530">
    <property type="match status" value="1"/>
</dbReference>
<evidence type="ECO:0000256" key="6">
    <source>
        <dbReference type="SAM" id="Phobius"/>
    </source>
</evidence>
<comment type="caution">
    <text evidence="9">The sequence shown here is derived from an EMBL/GenBank/DDBJ whole genome shotgun (WGS) entry which is preliminary data.</text>
</comment>
<evidence type="ECO:0000256" key="5">
    <source>
        <dbReference type="SAM" id="MobiDB-lite"/>
    </source>
</evidence>
<protein>
    <submittedName>
        <fullName evidence="9">Methyl-accepting chemotaxis protein</fullName>
    </submittedName>
</protein>
<keyword evidence="6" id="KW-1133">Transmembrane helix</keyword>
<keyword evidence="3" id="KW-0807">Transducer</keyword>
<feature type="domain" description="HAMP" evidence="8">
    <location>
        <begin position="437"/>
        <end position="491"/>
    </location>
</feature>
<dbReference type="SMART" id="SM00283">
    <property type="entry name" value="MA"/>
    <property type="match status" value="1"/>
</dbReference>
<dbReference type="Gene3D" id="1.10.287.950">
    <property type="entry name" value="Methyl-accepting chemotaxis protein"/>
    <property type="match status" value="1"/>
</dbReference>
<dbReference type="InterPro" id="IPR051310">
    <property type="entry name" value="MCP_chemotaxis"/>
</dbReference>
<evidence type="ECO:0000256" key="3">
    <source>
        <dbReference type="PROSITE-ProRule" id="PRU00284"/>
    </source>
</evidence>
<dbReference type="InterPro" id="IPR004089">
    <property type="entry name" value="MCPsignal_dom"/>
</dbReference>
<evidence type="ECO:0000256" key="1">
    <source>
        <dbReference type="ARBA" id="ARBA00022500"/>
    </source>
</evidence>
<comment type="similarity">
    <text evidence="2">Belongs to the methyl-accepting chemotaxis (MCP) protein family.</text>
</comment>
<keyword evidence="4" id="KW-0175">Coiled coil</keyword>
<dbReference type="PROSITE" id="PS50111">
    <property type="entry name" value="CHEMOTAXIS_TRANSDUC_2"/>
    <property type="match status" value="1"/>
</dbReference>
<evidence type="ECO:0000313" key="10">
    <source>
        <dbReference type="Proteomes" id="UP001595632"/>
    </source>
</evidence>
<dbReference type="InterPro" id="IPR003660">
    <property type="entry name" value="HAMP_dom"/>
</dbReference>
<dbReference type="Pfam" id="PF00672">
    <property type="entry name" value="HAMP"/>
    <property type="match status" value="1"/>
</dbReference>
<keyword evidence="6" id="KW-0812">Transmembrane</keyword>
<feature type="domain" description="Methyl-accepting transducer" evidence="7">
    <location>
        <begin position="541"/>
        <end position="770"/>
    </location>
</feature>
<keyword evidence="6" id="KW-0472">Membrane</keyword>
<dbReference type="SMART" id="SM00304">
    <property type="entry name" value="HAMP"/>
    <property type="match status" value="2"/>
</dbReference>
<dbReference type="CDD" id="cd11386">
    <property type="entry name" value="MCP_signal"/>
    <property type="match status" value="1"/>
</dbReference>
<feature type="region of interest" description="Disordered" evidence="5">
    <location>
        <begin position="778"/>
        <end position="807"/>
    </location>
</feature>
<name>A0ABV7GSJ7_9RHOB</name>
<organism evidence="9 10">
    <name type="scientific">Psychromarinibacter halotolerans</name>
    <dbReference type="NCBI Taxonomy" id="1775175"/>
    <lineage>
        <taxon>Bacteria</taxon>
        <taxon>Pseudomonadati</taxon>
        <taxon>Pseudomonadota</taxon>
        <taxon>Alphaproteobacteria</taxon>
        <taxon>Rhodobacterales</taxon>
        <taxon>Paracoccaceae</taxon>
        <taxon>Psychromarinibacter</taxon>
    </lineage>
</organism>
<dbReference type="PANTHER" id="PTHR43531">
    <property type="entry name" value="PROTEIN ICFG"/>
    <property type="match status" value="1"/>
</dbReference>
<dbReference type="PANTHER" id="PTHR43531:SF11">
    <property type="entry name" value="METHYL-ACCEPTING CHEMOTAXIS PROTEIN 3"/>
    <property type="match status" value="1"/>
</dbReference>
<dbReference type="PROSITE" id="PS50885">
    <property type="entry name" value="HAMP"/>
    <property type="match status" value="2"/>
</dbReference>
<evidence type="ECO:0000256" key="4">
    <source>
        <dbReference type="SAM" id="Coils"/>
    </source>
</evidence>
<dbReference type="Gene3D" id="6.10.340.10">
    <property type="match status" value="1"/>
</dbReference>
<gene>
    <name evidence="9" type="ORF">ACFOGP_17985</name>
</gene>
<sequence length="807" mass="85164">MPGIPNLRNITLRNLARIIVISVVVLGGTMAANMVWNVVSLKQTQASWNSYAESADRRRLLLDAIAAKLGYGGMIHDFKNLVLRGDAALVEHVERMTDAVHAELEELAMLLDDPAAQQDMATITETVETYGTFAALAFQMGAMGQQAEVVGAAVAVDDTAALAALSSLRTRLQTGQTASRAALLTELRFAIGYGGLIHSFKTFVLGGSDDAREGALAAVDRAGAALAAYEAIDLSPEERAALTTVAEMIDSYADALPMVAEGWAAGLSPKDIDATVKVDDAPAVAALDALERGLLIKAVALEAEIGAKLSAGMLYISIGLVLSTLIALAIVVVAHLALRRGAVQPAEAVADGIMRLTQGDDTVDLAVLESDNEIGAIARASEVFRQNMVRTKELLAEQERQSAAAEEAAEQQKTLLAEVQEQAELARQAEQQQEAARAAQDRIRKAVRGVVEAAVEGDFHRRIDESFDDPELAALADSVNRLMGIFDAAVTDIGAVAGAMARGDLSVTMSGSYSGALAGLQDELTDALTRISNLIEGVVATSQHVQTEVHSIDSSADDLSRRTETQAATLEESAAAIVAMTQQVSGVAANADEARNLVHEVSQLATHGGEVVGESVRAMDRIVGASAEISKVTSLIEEISFQTNLLALNAGVEAARAGESGRGFAVVASEVRALAQRSADAAQEISKLIHTSESEIAEGSGKVNQAGESIQSVVQRIGKVSEIVVSVADSTREQAASLEEINRAVNDLDHATQQNAAMFEETTASVAQLRKRTDDLISQGTSFRTRNASREAEVWDMADDTPERRSA</sequence>
<feature type="transmembrane region" description="Helical" evidence="6">
    <location>
        <begin position="15"/>
        <end position="36"/>
    </location>
</feature>
<dbReference type="Proteomes" id="UP001595632">
    <property type="component" value="Unassembled WGS sequence"/>
</dbReference>
<dbReference type="EMBL" id="JBHRTB010000010">
    <property type="protein sequence ID" value="MFC3144618.1"/>
    <property type="molecule type" value="Genomic_DNA"/>
</dbReference>
<keyword evidence="1" id="KW-0145">Chemotaxis</keyword>
<feature type="domain" description="HAMP" evidence="8">
    <location>
        <begin position="340"/>
        <end position="393"/>
    </location>
</feature>
<evidence type="ECO:0000259" key="8">
    <source>
        <dbReference type="PROSITE" id="PS50885"/>
    </source>
</evidence>
<evidence type="ECO:0000259" key="7">
    <source>
        <dbReference type="PROSITE" id="PS50111"/>
    </source>
</evidence>
<keyword evidence="10" id="KW-1185">Reference proteome</keyword>
<reference evidence="10" key="1">
    <citation type="journal article" date="2019" name="Int. J. Syst. Evol. Microbiol.">
        <title>The Global Catalogue of Microorganisms (GCM) 10K type strain sequencing project: providing services to taxonomists for standard genome sequencing and annotation.</title>
        <authorList>
            <consortium name="The Broad Institute Genomics Platform"/>
            <consortium name="The Broad Institute Genome Sequencing Center for Infectious Disease"/>
            <person name="Wu L."/>
            <person name="Ma J."/>
        </authorList>
    </citation>
    <scope>NUCLEOTIDE SEQUENCE [LARGE SCALE GENOMIC DNA]</scope>
    <source>
        <strain evidence="10">KCTC 52366</strain>
    </source>
</reference>
<accession>A0ABV7GSJ7</accession>
<dbReference type="Pfam" id="PF00015">
    <property type="entry name" value="MCPsignal"/>
    <property type="match status" value="1"/>
</dbReference>